<evidence type="ECO:0000259" key="3">
    <source>
        <dbReference type="PROSITE" id="PS50977"/>
    </source>
</evidence>
<dbReference type="Proteomes" id="UP000231912">
    <property type="component" value="Unassembled WGS sequence"/>
</dbReference>
<dbReference type="PANTHER" id="PTHR43479:SF11">
    <property type="entry name" value="ACREF_ENVCD OPERON REPRESSOR-RELATED"/>
    <property type="match status" value="1"/>
</dbReference>
<proteinExistence type="predicted"/>
<dbReference type="InterPro" id="IPR049513">
    <property type="entry name" value="TetR_C_40"/>
</dbReference>
<gene>
    <name evidence="4" type="ORF">CH371_06760</name>
</gene>
<dbReference type="PROSITE" id="PS50977">
    <property type="entry name" value="HTH_TETR_2"/>
    <property type="match status" value="1"/>
</dbReference>
<dbReference type="InterPro" id="IPR050624">
    <property type="entry name" value="HTH-type_Tx_Regulator"/>
</dbReference>
<feature type="domain" description="HTH tetR-type" evidence="3">
    <location>
        <begin position="15"/>
        <end position="75"/>
    </location>
</feature>
<protein>
    <submittedName>
        <fullName evidence="4">TetR family transcriptional regulator</fullName>
    </submittedName>
</protein>
<organism evidence="4 5">
    <name type="scientific">Leptospira wolffii</name>
    <dbReference type="NCBI Taxonomy" id="409998"/>
    <lineage>
        <taxon>Bacteria</taxon>
        <taxon>Pseudomonadati</taxon>
        <taxon>Spirochaetota</taxon>
        <taxon>Spirochaetia</taxon>
        <taxon>Leptospirales</taxon>
        <taxon>Leptospiraceae</taxon>
        <taxon>Leptospira</taxon>
    </lineage>
</organism>
<reference evidence="4 5" key="1">
    <citation type="submission" date="2017-07" db="EMBL/GenBank/DDBJ databases">
        <title>Leptospira spp. isolated from tropical soils.</title>
        <authorList>
            <person name="Thibeaux R."/>
            <person name="Iraola G."/>
            <person name="Ferres I."/>
            <person name="Bierque E."/>
            <person name="Girault D."/>
            <person name="Soupe-Gilbert M.-E."/>
            <person name="Picardeau M."/>
            <person name="Goarant C."/>
        </authorList>
    </citation>
    <scope>NUCLEOTIDE SEQUENCE [LARGE SCALE GENOMIC DNA]</scope>
    <source>
        <strain evidence="4 5">FH2-C-A2</strain>
    </source>
</reference>
<dbReference type="AlphaFoldDB" id="A0A2M9ZH09"/>
<evidence type="ECO:0000256" key="2">
    <source>
        <dbReference type="PROSITE-ProRule" id="PRU00335"/>
    </source>
</evidence>
<dbReference type="InterPro" id="IPR001647">
    <property type="entry name" value="HTH_TetR"/>
</dbReference>
<evidence type="ECO:0000313" key="5">
    <source>
        <dbReference type="Proteomes" id="UP000231912"/>
    </source>
</evidence>
<dbReference type="RefSeq" id="WP_100758128.1">
    <property type="nucleotide sequence ID" value="NZ_NPDT01000001.1"/>
</dbReference>
<dbReference type="PRINTS" id="PR00455">
    <property type="entry name" value="HTHTETR"/>
</dbReference>
<dbReference type="PANTHER" id="PTHR43479">
    <property type="entry name" value="ACREF/ENVCD OPERON REPRESSOR-RELATED"/>
    <property type="match status" value="1"/>
</dbReference>
<name>A0A2M9ZH09_9LEPT</name>
<feature type="DNA-binding region" description="H-T-H motif" evidence="2">
    <location>
        <begin position="38"/>
        <end position="57"/>
    </location>
</feature>
<keyword evidence="1 2" id="KW-0238">DNA-binding</keyword>
<dbReference type="InterPro" id="IPR009057">
    <property type="entry name" value="Homeodomain-like_sf"/>
</dbReference>
<dbReference type="SUPFAM" id="SSF46689">
    <property type="entry name" value="Homeodomain-like"/>
    <property type="match status" value="1"/>
</dbReference>
<dbReference type="GO" id="GO:0003677">
    <property type="term" value="F:DNA binding"/>
    <property type="evidence" value="ECO:0007669"/>
    <property type="project" value="UniProtKB-UniRule"/>
</dbReference>
<dbReference type="EMBL" id="NPDT01000001">
    <property type="protein sequence ID" value="PJZ67695.1"/>
    <property type="molecule type" value="Genomic_DNA"/>
</dbReference>
<evidence type="ECO:0000313" key="4">
    <source>
        <dbReference type="EMBL" id="PJZ67695.1"/>
    </source>
</evidence>
<comment type="caution">
    <text evidence="4">The sequence shown here is derived from an EMBL/GenBank/DDBJ whole genome shotgun (WGS) entry which is preliminary data.</text>
</comment>
<accession>A0A2M9ZH09</accession>
<evidence type="ECO:0000256" key="1">
    <source>
        <dbReference type="ARBA" id="ARBA00023125"/>
    </source>
</evidence>
<sequence>MAIVKRRKILLPKRERTRAQIMNAALRLFAVKDAGETSIAEVSAEAEVANGTFYNYFKTKEELLEASALALAESLVEEAVLLMPDITDGAERMALGGMLFLKKARNDMDWAWALIRVAAVAPRMSELLRAQPLKDMQKAIKAGRFSIESEESALGLYVGALHYGIRNILEGRAKNKAHDVDMIALVLKAFGVSATTAKNISQRAFDRVWKIDPK</sequence>
<dbReference type="Gene3D" id="1.10.357.10">
    <property type="entry name" value="Tetracycline Repressor, domain 2"/>
    <property type="match status" value="1"/>
</dbReference>
<dbReference type="Pfam" id="PF21306">
    <property type="entry name" value="TetR_C_40"/>
    <property type="match status" value="1"/>
</dbReference>
<dbReference type="Pfam" id="PF00440">
    <property type="entry name" value="TetR_N"/>
    <property type="match status" value="1"/>
</dbReference>